<accession>A0A2P2K284</accession>
<name>A0A2P2K284_RHIMU</name>
<dbReference type="EMBL" id="GGEC01019347">
    <property type="protein sequence ID" value="MBW99830.1"/>
    <property type="molecule type" value="Transcribed_RNA"/>
</dbReference>
<sequence length="56" mass="6437">MGLVHQRLRSLCKGMEADLNMEKLIVVRVMVQKRQMTIVVTHVKKFKKLIGRKGGC</sequence>
<reference evidence="2" key="1">
    <citation type="submission" date="2018-02" db="EMBL/GenBank/DDBJ databases">
        <title>Rhizophora mucronata_Transcriptome.</title>
        <authorList>
            <person name="Meera S.P."/>
            <person name="Sreeshan A."/>
            <person name="Augustine A."/>
        </authorList>
    </citation>
    <scope>NUCLEOTIDE SEQUENCE</scope>
    <source>
        <tissue evidence="2">Leaf</tissue>
    </source>
</reference>
<evidence type="ECO:0000313" key="1">
    <source>
        <dbReference type="EMBL" id="MBW99829.1"/>
    </source>
</evidence>
<organism evidence="2">
    <name type="scientific">Rhizophora mucronata</name>
    <name type="common">Asiatic mangrove</name>
    <dbReference type="NCBI Taxonomy" id="61149"/>
    <lineage>
        <taxon>Eukaryota</taxon>
        <taxon>Viridiplantae</taxon>
        <taxon>Streptophyta</taxon>
        <taxon>Embryophyta</taxon>
        <taxon>Tracheophyta</taxon>
        <taxon>Spermatophyta</taxon>
        <taxon>Magnoliopsida</taxon>
        <taxon>eudicotyledons</taxon>
        <taxon>Gunneridae</taxon>
        <taxon>Pentapetalae</taxon>
        <taxon>rosids</taxon>
        <taxon>fabids</taxon>
        <taxon>Malpighiales</taxon>
        <taxon>Rhizophoraceae</taxon>
        <taxon>Rhizophora</taxon>
    </lineage>
</organism>
<proteinExistence type="predicted"/>
<protein>
    <submittedName>
        <fullName evidence="1 2">Endoplasmic reticulum-Golgi intermediate compartment protein</fullName>
    </submittedName>
</protein>
<evidence type="ECO:0000313" key="2">
    <source>
        <dbReference type="EMBL" id="MBW99830.1"/>
    </source>
</evidence>
<dbReference type="EMBL" id="GGEC01019346">
    <property type="protein sequence ID" value="MBW99829.1"/>
    <property type="molecule type" value="Transcribed_RNA"/>
</dbReference>
<dbReference type="AlphaFoldDB" id="A0A2P2K284"/>